<sequence length="331" mass="37363">MENLNQILADALAAVAASDNEAGLDAVRVQYLGKKGALTSLLKQLGNVAPEDRPKFGQLVNEAKQQVQEKMNERKTALAAAALNAKLANETIDITLSGKGQEIGGLHPVTRTMERIENFFRGIGFDVASGPEIEDDYHNFEALNIPAHHPARAMQDTFYFNPNTVLRTHTSPVQVRTMENNQPPIRIICPGRVYRSDSDQTHTPMFHQVEGLLIDENISFADLKGILQQFLNVFFEDDLKVRFRPSYFPFTEPSIEVDIMRTNSKGEESWLEVLGCGMVHPKVLEMSGIDPEKYTGFAFGMGVERFAMLRYKVDDLRMFFENDLRFLTQFK</sequence>
<dbReference type="InterPro" id="IPR022911">
    <property type="entry name" value="Phe_tRNA_ligase_alpha1_bac"/>
</dbReference>
<dbReference type="CDD" id="cd00496">
    <property type="entry name" value="PheRS_alpha_core"/>
    <property type="match status" value="1"/>
</dbReference>
<keyword evidence="10 13" id="KW-0648">Protein biosynthesis</keyword>
<evidence type="ECO:0000256" key="1">
    <source>
        <dbReference type="ARBA" id="ARBA00004496"/>
    </source>
</evidence>
<evidence type="ECO:0000313" key="16">
    <source>
        <dbReference type="Proteomes" id="UP001597059"/>
    </source>
</evidence>
<evidence type="ECO:0000256" key="7">
    <source>
        <dbReference type="ARBA" id="ARBA00022741"/>
    </source>
</evidence>
<keyword evidence="8 13" id="KW-0067">ATP-binding</keyword>
<evidence type="ECO:0000256" key="12">
    <source>
        <dbReference type="ARBA" id="ARBA00049255"/>
    </source>
</evidence>
<dbReference type="InterPro" id="IPR004188">
    <property type="entry name" value="Phe-tRNA_ligase_II_N"/>
</dbReference>
<accession>A0ABW4B6J3</accession>
<comment type="catalytic activity">
    <reaction evidence="12 13">
        <text>tRNA(Phe) + L-phenylalanine + ATP = L-phenylalanyl-tRNA(Phe) + AMP + diphosphate + H(+)</text>
        <dbReference type="Rhea" id="RHEA:19413"/>
        <dbReference type="Rhea" id="RHEA-COMP:9668"/>
        <dbReference type="Rhea" id="RHEA-COMP:9699"/>
        <dbReference type="ChEBI" id="CHEBI:15378"/>
        <dbReference type="ChEBI" id="CHEBI:30616"/>
        <dbReference type="ChEBI" id="CHEBI:33019"/>
        <dbReference type="ChEBI" id="CHEBI:58095"/>
        <dbReference type="ChEBI" id="CHEBI:78442"/>
        <dbReference type="ChEBI" id="CHEBI:78531"/>
        <dbReference type="ChEBI" id="CHEBI:456215"/>
        <dbReference type="EC" id="6.1.1.20"/>
    </reaction>
</comment>
<dbReference type="InterPro" id="IPR010978">
    <property type="entry name" value="tRNA-bd_arm"/>
</dbReference>
<dbReference type="GO" id="GO:0004826">
    <property type="term" value="F:phenylalanine-tRNA ligase activity"/>
    <property type="evidence" value="ECO:0007669"/>
    <property type="project" value="UniProtKB-EC"/>
</dbReference>
<evidence type="ECO:0000256" key="8">
    <source>
        <dbReference type="ARBA" id="ARBA00022840"/>
    </source>
</evidence>
<comment type="caution">
    <text evidence="15">The sequence shown here is derived from an EMBL/GenBank/DDBJ whole genome shotgun (WGS) entry which is preliminary data.</text>
</comment>
<dbReference type="PANTHER" id="PTHR11538">
    <property type="entry name" value="PHENYLALANYL-TRNA SYNTHETASE"/>
    <property type="match status" value="1"/>
</dbReference>
<evidence type="ECO:0000256" key="2">
    <source>
        <dbReference type="ARBA" id="ARBA00010207"/>
    </source>
</evidence>
<protein>
    <recommendedName>
        <fullName evidence="13">Phenylalanine--tRNA ligase alpha subunit</fullName>
        <ecNumber evidence="13">6.1.1.20</ecNumber>
    </recommendedName>
    <alternativeName>
        <fullName evidence="13">Phenylalanyl-tRNA synthetase alpha subunit</fullName>
        <shortName evidence="13">PheRS</shortName>
    </alternativeName>
</protein>
<keyword evidence="11 13" id="KW-0030">Aminoacyl-tRNA synthetase</keyword>
<evidence type="ECO:0000256" key="13">
    <source>
        <dbReference type="HAMAP-Rule" id="MF_00281"/>
    </source>
</evidence>
<gene>
    <name evidence="13 15" type="primary">pheS</name>
    <name evidence="15" type="ORF">ACFQ45_16530</name>
</gene>
<evidence type="ECO:0000256" key="9">
    <source>
        <dbReference type="ARBA" id="ARBA00022842"/>
    </source>
</evidence>
<evidence type="ECO:0000256" key="11">
    <source>
        <dbReference type="ARBA" id="ARBA00023146"/>
    </source>
</evidence>
<keyword evidence="5 13" id="KW-0436">Ligase</keyword>
<dbReference type="Pfam" id="PF01409">
    <property type="entry name" value="tRNA-synt_2d"/>
    <property type="match status" value="1"/>
</dbReference>
<evidence type="ECO:0000256" key="4">
    <source>
        <dbReference type="ARBA" id="ARBA00022490"/>
    </source>
</evidence>
<evidence type="ECO:0000256" key="10">
    <source>
        <dbReference type="ARBA" id="ARBA00022917"/>
    </source>
</evidence>
<name>A0ABW4B6J3_9GAMM</name>
<comment type="cofactor">
    <cofactor evidence="13">
        <name>Mg(2+)</name>
        <dbReference type="ChEBI" id="CHEBI:18420"/>
    </cofactor>
    <text evidence="13">Binds 2 magnesium ions per tetramer.</text>
</comment>
<evidence type="ECO:0000259" key="14">
    <source>
        <dbReference type="PROSITE" id="PS50862"/>
    </source>
</evidence>
<organism evidence="15 16">
    <name type="scientific">Rhodanobacter aciditrophus</name>
    <dbReference type="NCBI Taxonomy" id="1623218"/>
    <lineage>
        <taxon>Bacteria</taxon>
        <taxon>Pseudomonadati</taxon>
        <taxon>Pseudomonadota</taxon>
        <taxon>Gammaproteobacteria</taxon>
        <taxon>Lysobacterales</taxon>
        <taxon>Rhodanobacteraceae</taxon>
        <taxon>Rhodanobacter</taxon>
    </lineage>
</organism>
<dbReference type="NCBIfam" id="TIGR00468">
    <property type="entry name" value="pheS"/>
    <property type="match status" value="1"/>
</dbReference>
<evidence type="ECO:0000256" key="3">
    <source>
        <dbReference type="ARBA" id="ARBA00011209"/>
    </source>
</evidence>
<feature type="binding site" evidence="13">
    <location>
        <position position="252"/>
    </location>
    <ligand>
        <name>Mg(2+)</name>
        <dbReference type="ChEBI" id="CHEBI:18420"/>
        <note>shared with beta subunit</note>
    </ligand>
</feature>
<keyword evidence="16" id="KW-1185">Reference proteome</keyword>
<dbReference type="Pfam" id="PF02912">
    <property type="entry name" value="Phe_tRNA-synt_N"/>
    <property type="match status" value="1"/>
</dbReference>
<dbReference type="PROSITE" id="PS50862">
    <property type="entry name" value="AA_TRNA_LIGASE_II"/>
    <property type="match status" value="1"/>
</dbReference>
<evidence type="ECO:0000313" key="15">
    <source>
        <dbReference type="EMBL" id="MFD1384975.1"/>
    </source>
</evidence>
<dbReference type="InterPro" id="IPR004529">
    <property type="entry name" value="Phe-tRNA-synth_IIc_asu"/>
</dbReference>
<dbReference type="InterPro" id="IPR045864">
    <property type="entry name" value="aa-tRNA-synth_II/BPL/LPL"/>
</dbReference>
<dbReference type="SUPFAM" id="SSF46589">
    <property type="entry name" value="tRNA-binding arm"/>
    <property type="match status" value="1"/>
</dbReference>
<comment type="subunit">
    <text evidence="3 13">Tetramer of two alpha and two beta subunits.</text>
</comment>
<dbReference type="InterPro" id="IPR002319">
    <property type="entry name" value="Phenylalanyl-tRNA_Synthase"/>
</dbReference>
<evidence type="ECO:0000256" key="5">
    <source>
        <dbReference type="ARBA" id="ARBA00022598"/>
    </source>
</evidence>
<keyword evidence="7 13" id="KW-0547">Nucleotide-binding</keyword>
<dbReference type="RefSeq" id="WP_377369700.1">
    <property type="nucleotide sequence ID" value="NZ_JBHTMN010000018.1"/>
</dbReference>
<keyword evidence="4 13" id="KW-0963">Cytoplasm</keyword>
<reference evidence="16" key="1">
    <citation type="journal article" date="2019" name="Int. J. Syst. Evol. Microbiol.">
        <title>The Global Catalogue of Microorganisms (GCM) 10K type strain sequencing project: providing services to taxonomists for standard genome sequencing and annotation.</title>
        <authorList>
            <consortium name="The Broad Institute Genomics Platform"/>
            <consortium name="The Broad Institute Genome Sequencing Center for Infectious Disease"/>
            <person name="Wu L."/>
            <person name="Ma J."/>
        </authorList>
    </citation>
    <scope>NUCLEOTIDE SEQUENCE [LARGE SCALE GENOMIC DNA]</scope>
    <source>
        <strain evidence="16">JCM 30774</strain>
    </source>
</reference>
<dbReference type="SUPFAM" id="SSF55681">
    <property type="entry name" value="Class II aaRS and biotin synthetases"/>
    <property type="match status" value="1"/>
</dbReference>
<dbReference type="Proteomes" id="UP001597059">
    <property type="component" value="Unassembled WGS sequence"/>
</dbReference>
<keyword evidence="6 13" id="KW-0479">Metal-binding</keyword>
<dbReference type="Gene3D" id="3.30.930.10">
    <property type="entry name" value="Bira Bifunctional Protein, Domain 2"/>
    <property type="match status" value="1"/>
</dbReference>
<dbReference type="InterPro" id="IPR006195">
    <property type="entry name" value="aa-tRNA-synth_II"/>
</dbReference>
<dbReference type="EC" id="6.1.1.20" evidence="13"/>
<comment type="similarity">
    <text evidence="2 13">Belongs to the class-II aminoacyl-tRNA synthetase family. Phe-tRNA synthetase alpha subunit type 1 subfamily.</text>
</comment>
<feature type="domain" description="Aminoacyl-transfer RNA synthetases class-II family profile" evidence="14">
    <location>
        <begin position="116"/>
        <end position="329"/>
    </location>
</feature>
<evidence type="ECO:0000256" key="6">
    <source>
        <dbReference type="ARBA" id="ARBA00022723"/>
    </source>
</evidence>
<dbReference type="PANTHER" id="PTHR11538:SF41">
    <property type="entry name" value="PHENYLALANINE--TRNA LIGASE, MITOCHONDRIAL"/>
    <property type="match status" value="1"/>
</dbReference>
<comment type="subcellular location">
    <subcellularLocation>
        <location evidence="1 13">Cytoplasm</location>
    </subcellularLocation>
</comment>
<keyword evidence="9 13" id="KW-0460">Magnesium</keyword>
<dbReference type="HAMAP" id="MF_00281">
    <property type="entry name" value="Phe_tRNA_synth_alpha1"/>
    <property type="match status" value="1"/>
</dbReference>
<proteinExistence type="inferred from homology"/>
<dbReference type="EMBL" id="JBHTMN010000018">
    <property type="protein sequence ID" value="MFD1384975.1"/>
    <property type="molecule type" value="Genomic_DNA"/>
</dbReference>